<organism evidence="2 3">
    <name type="scientific">Streptomyces sanyensis</name>
    <dbReference type="NCBI Taxonomy" id="568869"/>
    <lineage>
        <taxon>Bacteria</taxon>
        <taxon>Bacillati</taxon>
        <taxon>Actinomycetota</taxon>
        <taxon>Actinomycetes</taxon>
        <taxon>Kitasatosporales</taxon>
        <taxon>Streptomycetaceae</taxon>
        <taxon>Streptomyces</taxon>
    </lineage>
</organism>
<reference evidence="3" key="1">
    <citation type="journal article" date="2019" name="Int. J. Syst. Evol. Microbiol.">
        <title>The Global Catalogue of Microorganisms (GCM) 10K type strain sequencing project: providing services to taxonomists for standard genome sequencing and annotation.</title>
        <authorList>
            <consortium name="The Broad Institute Genomics Platform"/>
            <consortium name="The Broad Institute Genome Sequencing Center for Infectious Disease"/>
            <person name="Wu L."/>
            <person name="Ma J."/>
        </authorList>
    </citation>
    <scope>NUCLEOTIDE SEQUENCE [LARGE SCALE GENOMIC DNA]</scope>
    <source>
        <strain evidence="3">JCM 18324</strain>
    </source>
</reference>
<feature type="compositionally biased region" description="Basic and acidic residues" evidence="1">
    <location>
        <begin position="77"/>
        <end position="89"/>
    </location>
</feature>
<feature type="compositionally biased region" description="Basic and acidic residues" evidence="1">
    <location>
        <begin position="21"/>
        <end position="31"/>
    </location>
</feature>
<accession>A0ABP8ZZF3</accession>
<evidence type="ECO:0000313" key="3">
    <source>
        <dbReference type="Proteomes" id="UP001501147"/>
    </source>
</evidence>
<feature type="compositionally biased region" description="Basic and acidic residues" evidence="1">
    <location>
        <begin position="39"/>
        <end position="48"/>
    </location>
</feature>
<name>A0ABP8ZZF3_9ACTN</name>
<protein>
    <submittedName>
        <fullName evidence="2">Uncharacterized protein</fullName>
    </submittedName>
</protein>
<evidence type="ECO:0000313" key="2">
    <source>
        <dbReference type="EMBL" id="GAA4770483.1"/>
    </source>
</evidence>
<comment type="caution">
    <text evidence="2">The sequence shown here is derived from an EMBL/GenBank/DDBJ whole genome shotgun (WGS) entry which is preliminary data.</text>
</comment>
<gene>
    <name evidence="2" type="ORF">GCM10023329_16890</name>
</gene>
<feature type="region of interest" description="Disordered" evidence="1">
    <location>
        <begin position="1"/>
        <end position="96"/>
    </location>
</feature>
<keyword evidence="3" id="KW-1185">Reference proteome</keyword>
<dbReference type="EMBL" id="BAABJV010000003">
    <property type="protein sequence ID" value="GAA4770483.1"/>
    <property type="molecule type" value="Genomic_DNA"/>
</dbReference>
<evidence type="ECO:0000256" key="1">
    <source>
        <dbReference type="SAM" id="MobiDB-lite"/>
    </source>
</evidence>
<sequence>MDSGPDLGRVSRRGTAGAPPGRREGLSEARRRPSGARTDGTDGRDGRTGRTGLTGRMDGPRGGKRAPARTGAGPEEGPDRSGPSRDGGRGGRGPSP</sequence>
<dbReference type="Proteomes" id="UP001501147">
    <property type="component" value="Unassembled WGS sequence"/>
</dbReference>
<proteinExistence type="predicted"/>